<feature type="non-terminal residue" evidence="1">
    <location>
        <position position="195"/>
    </location>
</feature>
<name>A0AA36GE88_9BILA</name>
<proteinExistence type="predicted"/>
<sequence>MDEPHVTSTGVSFIVFDDPGEASFGPNRLHAPSDYLRICVDAFEKLIDVPFLRFNQIYDTKADCLESLAIIERLIHYIVKNPSSGHQKRIVSFRTFTRSLDARPQEDRADYQLEMDVMLNRLIDTFDQSPPSHPLQLYVDEGHTVDVPKRGWEAAKETGIHIIIVQNYSIERSEQLLHRVPQMIRVELADSITLT</sequence>
<dbReference type="Proteomes" id="UP001177023">
    <property type="component" value="Unassembled WGS sequence"/>
</dbReference>
<comment type="caution">
    <text evidence="1">The sequence shown here is derived from an EMBL/GenBank/DDBJ whole genome shotgun (WGS) entry which is preliminary data.</text>
</comment>
<organism evidence="1 2">
    <name type="scientific">Mesorhabditis spiculigera</name>
    <dbReference type="NCBI Taxonomy" id="96644"/>
    <lineage>
        <taxon>Eukaryota</taxon>
        <taxon>Metazoa</taxon>
        <taxon>Ecdysozoa</taxon>
        <taxon>Nematoda</taxon>
        <taxon>Chromadorea</taxon>
        <taxon>Rhabditida</taxon>
        <taxon>Rhabditina</taxon>
        <taxon>Rhabditomorpha</taxon>
        <taxon>Rhabditoidea</taxon>
        <taxon>Rhabditidae</taxon>
        <taxon>Mesorhabditinae</taxon>
        <taxon>Mesorhabditis</taxon>
    </lineage>
</organism>
<accession>A0AA36GE88</accession>
<gene>
    <name evidence="1" type="ORF">MSPICULIGERA_LOCUS23228</name>
</gene>
<keyword evidence="2" id="KW-1185">Reference proteome</keyword>
<evidence type="ECO:0000313" key="1">
    <source>
        <dbReference type="EMBL" id="CAJ0585197.1"/>
    </source>
</evidence>
<dbReference type="EMBL" id="CATQJA010002703">
    <property type="protein sequence ID" value="CAJ0585197.1"/>
    <property type="molecule type" value="Genomic_DNA"/>
</dbReference>
<reference evidence="1" key="1">
    <citation type="submission" date="2023-06" db="EMBL/GenBank/DDBJ databases">
        <authorList>
            <person name="Delattre M."/>
        </authorList>
    </citation>
    <scope>NUCLEOTIDE SEQUENCE</scope>
    <source>
        <strain evidence="1">AF72</strain>
    </source>
</reference>
<protein>
    <submittedName>
        <fullName evidence="1">Uncharacterized protein</fullName>
    </submittedName>
</protein>
<evidence type="ECO:0000313" key="2">
    <source>
        <dbReference type="Proteomes" id="UP001177023"/>
    </source>
</evidence>
<dbReference type="AlphaFoldDB" id="A0AA36GE88"/>